<organism evidence="7 8">
    <name type="scientific">Didymella glomerata</name>
    <dbReference type="NCBI Taxonomy" id="749621"/>
    <lineage>
        <taxon>Eukaryota</taxon>
        <taxon>Fungi</taxon>
        <taxon>Dikarya</taxon>
        <taxon>Ascomycota</taxon>
        <taxon>Pezizomycotina</taxon>
        <taxon>Dothideomycetes</taxon>
        <taxon>Pleosporomycetidae</taxon>
        <taxon>Pleosporales</taxon>
        <taxon>Pleosporineae</taxon>
        <taxon>Didymellaceae</taxon>
        <taxon>Didymella</taxon>
    </lineage>
</organism>
<dbReference type="InterPro" id="IPR020008">
    <property type="entry name" value="GlyGly_CTERM"/>
</dbReference>
<dbReference type="OrthoDB" id="3692311at2759"/>
<dbReference type="Proteomes" id="UP001140562">
    <property type="component" value="Unassembled WGS sequence"/>
</dbReference>
<evidence type="ECO:0000256" key="2">
    <source>
        <dbReference type="ARBA" id="ARBA00022692"/>
    </source>
</evidence>
<evidence type="ECO:0000313" key="8">
    <source>
        <dbReference type="Proteomes" id="UP001140562"/>
    </source>
</evidence>
<evidence type="ECO:0000256" key="1">
    <source>
        <dbReference type="ARBA" id="ARBA00004167"/>
    </source>
</evidence>
<keyword evidence="8" id="KW-1185">Reference proteome</keyword>
<dbReference type="GO" id="GO:0016020">
    <property type="term" value="C:membrane"/>
    <property type="evidence" value="ECO:0007669"/>
    <property type="project" value="UniProtKB-SubCell"/>
</dbReference>
<accession>A0A9W9C2Y0</accession>
<feature type="region of interest" description="Disordered" evidence="5">
    <location>
        <begin position="90"/>
        <end position="216"/>
    </location>
</feature>
<dbReference type="NCBIfam" id="TIGR03501">
    <property type="entry name" value="GlyGly_CTERM"/>
    <property type="match status" value="1"/>
</dbReference>
<evidence type="ECO:0000256" key="4">
    <source>
        <dbReference type="ARBA" id="ARBA00023136"/>
    </source>
</evidence>
<dbReference type="PANTHER" id="PTHR15549">
    <property type="entry name" value="PAIRED IMMUNOGLOBULIN-LIKE TYPE 2 RECEPTOR"/>
    <property type="match status" value="1"/>
</dbReference>
<dbReference type="PANTHER" id="PTHR15549:SF26">
    <property type="entry name" value="AXIAL BUDDING PATTERN PROTEIN 2-RELATED"/>
    <property type="match status" value="1"/>
</dbReference>
<keyword evidence="2 6" id="KW-0812">Transmembrane</keyword>
<dbReference type="AlphaFoldDB" id="A0A9W9C2Y0"/>
<keyword evidence="3 6" id="KW-1133">Transmembrane helix</keyword>
<evidence type="ECO:0000256" key="6">
    <source>
        <dbReference type="SAM" id="Phobius"/>
    </source>
</evidence>
<sequence length="216" mass="22512">MNNSTCPEGKLEPTYWDRPDQYEYFKDLNILLSSTAPRSTSSASPSSGSGGGGSSNRSAVIGGAVGGTLGFLAIVGLVVFLLWRRKRAARAKDPSGSSMEENKPAGELASPISAGTAPPTYSWDVNGTAAPQQTRAHNGPEVSGEDSKDSPRSPFTELHSKSSLARIAELPGAPAAEELATPDITPKPSQTGFGSDMAKTPTLGDVPEPRTSTEKH</sequence>
<feature type="compositionally biased region" description="Low complexity" evidence="5">
    <location>
        <begin position="36"/>
        <end position="47"/>
    </location>
</feature>
<proteinExistence type="predicted"/>
<comment type="subcellular location">
    <subcellularLocation>
        <location evidence="1">Membrane</location>
        <topology evidence="1">Single-pass membrane protein</topology>
    </subcellularLocation>
</comment>
<feature type="compositionally biased region" description="Basic and acidic residues" evidence="5">
    <location>
        <begin position="207"/>
        <end position="216"/>
    </location>
</feature>
<gene>
    <name evidence="7" type="ORF">N0V87_001789</name>
</gene>
<comment type="caution">
    <text evidence="7">The sequence shown here is derived from an EMBL/GenBank/DDBJ whole genome shotgun (WGS) entry which is preliminary data.</text>
</comment>
<feature type="compositionally biased region" description="Polar residues" evidence="5">
    <location>
        <begin position="123"/>
        <end position="136"/>
    </location>
</feature>
<evidence type="ECO:0000256" key="5">
    <source>
        <dbReference type="SAM" id="MobiDB-lite"/>
    </source>
</evidence>
<dbReference type="CDD" id="cd12087">
    <property type="entry name" value="TM_EGFR-like"/>
    <property type="match status" value="1"/>
</dbReference>
<evidence type="ECO:0000256" key="3">
    <source>
        <dbReference type="ARBA" id="ARBA00022989"/>
    </source>
</evidence>
<name>A0A9W9C2Y0_9PLEO</name>
<feature type="region of interest" description="Disordered" evidence="5">
    <location>
        <begin position="36"/>
        <end position="55"/>
    </location>
</feature>
<dbReference type="GO" id="GO:0071944">
    <property type="term" value="C:cell periphery"/>
    <property type="evidence" value="ECO:0007669"/>
    <property type="project" value="UniProtKB-ARBA"/>
</dbReference>
<dbReference type="EMBL" id="JAPEUV010000011">
    <property type="protein sequence ID" value="KAJ4341399.1"/>
    <property type="molecule type" value="Genomic_DNA"/>
</dbReference>
<reference evidence="7" key="1">
    <citation type="submission" date="2022-10" db="EMBL/GenBank/DDBJ databases">
        <title>Tapping the CABI collections for fungal endophytes: first genome assemblies for Collariella, Neodidymelliopsis, Ascochyta clinopodiicola, Didymella pomorum, Didymosphaeria variabile, Neocosmospora piperis and Neocucurbitaria cava.</title>
        <authorList>
            <person name="Hill R."/>
        </authorList>
    </citation>
    <scope>NUCLEOTIDE SEQUENCE</scope>
    <source>
        <strain evidence="7">IMI 360193</strain>
    </source>
</reference>
<protein>
    <submittedName>
        <fullName evidence="7">Uncharacterized protein</fullName>
    </submittedName>
</protein>
<feature type="transmembrane region" description="Helical" evidence="6">
    <location>
        <begin position="59"/>
        <end position="83"/>
    </location>
</feature>
<keyword evidence="4 6" id="KW-0472">Membrane</keyword>
<evidence type="ECO:0000313" key="7">
    <source>
        <dbReference type="EMBL" id="KAJ4341399.1"/>
    </source>
</evidence>
<feature type="compositionally biased region" description="Low complexity" evidence="5">
    <location>
        <begin position="168"/>
        <end position="179"/>
    </location>
</feature>
<dbReference type="InterPro" id="IPR051694">
    <property type="entry name" value="Immunoregulatory_rcpt-like"/>
</dbReference>